<dbReference type="PANTHER" id="PTHR40621">
    <property type="entry name" value="TRANSCRIPTION FACTOR KAPC-RELATED"/>
    <property type="match status" value="1"/>
</dbReference>
<evidence type="ECO:0000256" key="1">
    <source>
        <dbReference type="ARBA" id="ARBA00004123"/>
    </source>
</evidence>
<name>A0A9P4JG04_9PLEO</name>
<evidence type="ECO:0000313" key="6">
    <source>
        <dbReference type="Proteomes" id="UP000799536"/>
    </source>
</evidence>
<feature type="region of interest" description="Disordered" evidence="3">
    <location>
        <begin position="1"/>
        <end position="33"/>
    </location>
</feature>
<feature type="region of interest" description="Disordered" evidence="3">
    <location>
        <begin position="282"/>
        <end position="302"/>
    </location>
</feature>
<comment type="caution">
    <text evidence="5">The sequence shown here is derived from an EMBL/GenBank/DDBJ whole genome shotgun (WGS) entry which is preliminary data.</text>
</comment>
<evidence type="ECO:0000256" key="3">
    <source>
        <dbReference type="SAM" id="MobiDB-lite"/>
    </source>
</evidence>
<keyword evidence="2" id="KW-0539">Nucleus</keyword>
<dbReference type="InterPro" id="IPR004827">
    <property type="entry name" value="bZIP"/>
</dbReference>
<dbReference type="InterPro" id="IPR050936">
    <property type="entry name" value="AP-1-like"/>
</dbReference>
<feature type="region of interest" description="Disordered" evidence="3">
    <location>
        <begin position="162"/>
        <end position="202"/>
    </location>
</feature>
<keyword evidence="6" id="KW-1185">Reference proteome</keyword>
<dbReference type="InterPro" id="IPR046347">
    <property type="entry name" value="bZIP_sf"/>
</dbReference>
<feature type="compositionally biased region" description="Basic and acidic residues" evidence="3">
    <location>
        <begin position="1"/>
        <end position="24"/>
    </location>
</feature>
<evidence type="ECO:0000259" key="4">
    <source>
        <dbReference type="SMART" id="SM00338"/>
    </source>
</evidence>
<proteinExistence type="predicted"/>
<sequence>MAETKESSTDKDSPAYLKRREQVRKAQRTHRERKEAYIKSLENEVIQLRTNEARILQENRALYARIGRLANINDAHGITYGTALHSSAPTQMDINSPQPSEPSGINIRQNIHHQRRTELQNYFAMPSPDLCLSESDGSVPSAPCNRGFENCLRGRTSLFDSGRDRSVSGSNGDNCSTYTESLSVPSPNIDMSGGLSTPKSSPIMRDVDETDIGVELHLTQGLPCLSTHPSPQSPHLSASHSFTTTTPFLYQSPLQHARPQDNLHKPCTSNSTPDLNLKKFLPPSGQPTPVQAWHRSHNPPEFDSLDDRRLKELNRWLREWQEKGYDDSSFAGVC</sequence>
<dbReference type="GO" id="GO:0000976">
    <property type="term" value="F:transcription cis-regulatory region binding"/>
    <property type="evidence" value="ECO:0007669"/>
    <property type="project" value="InterPro"/>
</dbReference>
<feature type="region of interest" description="Disordered" evidence="3">
    <location>
        <begin position="256"/>
        <end position="275"/>
    </location>
</feature>
<dbReference type="Proteomes" id="UP000799536">
    <property type="component" value="Unassembled WGS sequence"/>
</dbReference>
<protein>
    <recommendedName>
        <fullName evidence="4">BZIP domain-containing protein</fullName>
    </recommendedName>
</protein>
<dbReference type="AlphaFoldDB" id="A0A9P4JG04"/>
<evidence type="ECO:0000313" key="5">
    <source>
        <dbReference type="EMBL" id="KAF2198753.1"/>
    </source>
</evidence>
<accession>A0A9P4JG04</accession>
<comment type="subcellular location">
    <subcellularLocation>
        <location evidence="1">Nucleus</location>
    </subcellularLocation>
</comment>
<organism evidence="5 6">
    <name type="scientific">Delitschia confertaspora ATCC 74209</name>
    <dbReference type="NCBI Taxonomy" id="1513339"/>
    <lineage>
        <taxon>Eukaryota</taxon>
        <taxon>Fungi</taxon>
        <taxon>Dikarya</taxon>
        <taxon>Ascomycota</taxon>
        <taxon>Pezizomycotina</taxon>
        <taxon>Dothideomycetes</taxon>
        <taxon>Pleosporomycetidae</taxon>
        <taxon>Pleosporales</taxon>
        <taxon>Delitschiaceae</taxon>
        <taxon>Delitschia</taxon>
    </lineage>
</organism>
<reference evidence="5" key="1">
    <citation type="journal article" date="2020" name="Stud. Mycol.">
        <title>101 Dothideomycetes genomes: a test case for predicting lifestyles and emergence of pathogens.</title>
        <authorList>
            <person name="Haridas S."/>
            <person name="Albert R."/>
            <person name="Binder M."/>
            <person name="Bloem J."/>
            <person name="Labutti K."/>
            <person name="Salamov A."/>
            <person name="Andreopoulos B."/>
            <person name="Baker S."/>
            <person name="Barry K."/>
            <person name="Bills G."/>
            <person name="Bluhm B."/>
            <person name="Cannon C."/>
            <person name="Castanera R."/>
            <person name="Culley D."/>
            <person name="Daum C."/>
            <person name="Ezra D."/>
            <person name="Gonzalez J."/>
            <person name="Henrissat B."/>
            <person name="Kuo A."/>
            <person name="Liang C."/>
            <person name="Lipzen A."/>
            <person name="Lutzoni F."/>
            <person name="Magnuson J."/>
            <person name="Mondo S."/>
            <person name="Nolan M."/>
            <person name="Ohm R."/>
            <person name="Pangilinan J."/>
            <person name="Park H.-J."/>
            <person name="Ramirez L."/>
            <person name="Alfaro M."/>
            <person name="Sun H."/>
            <person name="Tritt A."/>
            <person name="Yoshinaga Y."/>
            <person name="Zwiers L.-H."/>
            <person name="Turgeon B."/>
            <person name="Goodwin S."/>
            <person name="Spatafora J."/>
            <person name="Crous P."/>
            <person name="Grigoriev I."/>
        </authorList>
    </citation>
    <scope>NUCLEOTIDE SEQUENCE</scope>
    <source>
        <strain evidence="5">ATCC 74209</strain>
    </source>
</reference>
<dbReference type="GO" id="GO:0090575">
    <property type="term" value="C:RNA polymerase II transcription regulator complex"/>
    <property type="evidence" value="ECO:0007669"/>
    <property type="project" value="TreeGrafter"/>
</dbReference>
<feature type="domain" description="BZIP" evidence="4">
    <location>
        <begin position="11"/>
        <end position="75"/>
    </location>
</feature>
<dbReference type="SUPFAM" id="SSF57959">
    <property type="entry name" value="Leucine zipper domain"/>
    <property type="match status" value="1"/>
</dbReference>
<dbReference type="PANTHER" id="PTHR40621:SF6">
    <property type="entry name" value="AP-1-LIKE TRANSCRIPTION FACTOR YAP1-RELATED"/>
    <property type="match status" value="1"/>
</dbReference>
<dbReference type="GO" id="GO:0001228">
    <property type="term" value="F:DNA-binding transcription activator activity, RNA polymerase II-specific"/>
    <property type="evidence" value="ECO:0007669"/>
    <property type="project" value="TreeGrafter"/>
</dbReference>
<dbReference type="EMBL" id="ML994120">
    <property type="protein sequence ID" value="KAF2198753.1"/>
    <property type="molecule type" value="Genomic_DNA"/>
</dbReference>
<dbReference type="CDD" id="cd14688">
    <property type="entry name" value="bZIP_YAP"/>
    <property type="match status" value="1"/>
</dbReference>
<feature type="compositionally biased region" description="Polar residues" evidence="3">
    <location>
        <begin position="167"/>
        <end position="186"/>
    </location>
</feature>
<gene>
    <name evidence="5" type="ORF">GQ43DRAFT_483033</name>
</gene>
<dbReference type="OrthoDB" id="2590011at2759"/>
<evidence type="ECO:0000256" key="2">
    <source>
        <dbReference type="ARBA" id="ARBA00023242"/>
    </source>
</evidence>
<dbReference type="SMART" id="SM00338">
    <property type="entry name" value="BRLZ"/>
    <property type="match status" value="1"/>
</dbReference>
<dbReference type="Gene3D" id="1.20.5.170">
    <property type="match status" value="1"/>
</dbReference>